<dbReference type="SUPFAM" id="SSF57863">
    <property type="entry name" value="ArfGap/RecO-like zinc finger"/>
    <property type="match status" value="1"/>
</dbReference>
<feature type="compositionally biased region" description="Polar residues" evidence="2">
    <location>
        <begin position="646"/>
        <end position="659"/>
    </location>
</feature>
<dbReference type="InterPro" id="IPR037278">
    <property type="entry name" value="ARFGAP/RecO"/>
</dbReference>
<name>A0AA88RD78_9ASTE</name>
<evidence type="ECO:0000313" key="4">
    <source>
        <dbReference type="EMBL" id="KAK2983124.1"/>
    </source>
</evidence>
<dbReference type="PRINTS" id="PR00405">
    <property type="entry name" value="REVINTRACTNG"/>
</dbReference>
<keyword evidence="5" id="KW-1185">Reference proteome</keyword>
<dbReference type="PANTHER" id="PTHR46085:SF16">
    <property type="entry name" value="ARFGAP_RECO-LIKE ZINC FINGER DOMAIN-CONTAINING PROTEIN"/>
    <property type="match status" value="1"/>
</dbReference>
<dbReference type="GO" id="GO:0005096">
    <property type="term" value="F:GTPase activator activity"/>
    <property type="evidence" value="ECO:0007669"/>
    <property type="project" value="InterPro"/>
</dbReference>
<evidence type="ECO:0000259" key="3">
    <source>
        <dbReference type="PROSITE" id="PS50115"/>
    </source>
</evidence>
<proteinExistence type="predicted"/>
<feature type="compositionally biased region" description="Basic and acidic residues" evidence="2">
    <location>
        <begin position="174"/>
        <end position="196"/>
    </location>
</feature>
<dbReference type="EMBL" id="JAVXUO010001354">
    <property type="protein sequence ID" value="KAK2983124.1"/>
    <property type="molecule type" value="Genomic_DNA"/>
</dbReference>
<dbReference type="SMART" id="SM00105">
    <property type="entry name" value="ArfGap"/>
    <property type="match status" value="1"/>
</dbReference>
<feature type="region of interest" description="Disordered" evidence="2">
    <location>
        <begin position="276"/>
        <end position="363"/>
    </location>
</feature>
<keyword evidence="1" id="KW-0479">Metal-binding</keyword>
<gene>
    <name evidence="4" type="ORF">RJ640_022596</name>
</gene>
<dbReference type="InterPro" id="IPR001164">
    <property type="entry name" value="ArfGAP_dom"/>
</dbReference>
<feature type="domain" description="Arf-GAP" evidence="3">
    <location>
        <begin position="12"/>
        <end position="87"/>
    </location>
</feature>
<feature type="compositionally biased region" description="Polar residues" evidence="2">
    <location>
        <begin position="585"/>
        <end position="594"/>
    </location>
</feature>
<evidence type="ECO:0000313" key="5">
    <source>
        <dbReference type="Proteomes" id="UP001187471"/>
    </source>
</evidence>
<keyword evidence="1" id="KW-0863">Zinc-finger</keyword>
<comment type="caution">
    <text evidence="4">The sequence shown here is derived from an EMBL/GenBank/DDBJ whole genome shotgun (WGS) entry which is preliminary data.</text>
</comment>
<feature type="compositionally biased region" description="Basic and acidic residues" evidence="2">
    <location>
        <begin position="220"/>
        <end position="251"/>
    </location>
</feature>
<feature type="region of interest" description="Disordered" evidence="2">
    <location>
        <begin position="148"/>
        <end position="203"/>
    </location>
</feature>
<feature type="region of interest" description="Disordered" evidence="2">
    <location>
        <begin position="636"/>
        <end position="659"/>
    </location>
</feature>
<dbReference type="PROSITE" id="PS50115">
    <property type="entry name" value="ARFGAP"/>
    <property type="match status" value="1"/>
</dbReference>
<dbReference type="Proteomes" id="UP001187471">
    <property type="component" value="Unassembled WGS sequence"/>
</dbReference>
<dbReference type="Pfam" id="PF01412">
    <property type="entry name" value="ArfGap"/>
    <property type="match status" value="1"/>
</dbReference>
<feature type="compositionally biased region" description="Basic and acidic residues" evidence="2">
    <location>
        <begin position="148"/>
        <end position="167"/>
    </location>
</feature>
<feature type="region of interest" description="Disordered" evidence="2">
    <location>
        <begin position="572"/>
        <end position="624"/>
    </location>
</feature>
<dbReference type="InterPro" id="IPR038508">
    <property type="entry name" value="ArfGAP_dom_sf"/>
</dbReference>
<keyword evidence="1" id="KW-0862">Zinc</keyword>
<dbReference type="PANTHER" id="PTHR46085">
    <property type="entry name" value="ARFGAP/RECO-RELATED"/>
    <property type="match status" value="1"/>
</dbReference>
<evidence type="ECO:0000256" key="1">
    <source>
        <dbReference type="PROSITE-ProRule" id="PRU00288"/>
    </source>
</evidence>
<dbReference type="Gene3D" id="1.10.220.150">
    <property type="entry name" value="Arf GTPase activating protein"/>
    <property type="match status" value="1"/>
</dbReference>
<feature type="compositionally biased region" description="Basic and acidic residues" evidence="2">
    <location>
        <begin position="279"/>
        <end position="291"/>
    </location>
</feature>
<feature type="region of interest" description="Disordered" evidence="2">
    <location>
        <begin position="414"/>
        <end position="452"/>
    </location>
</feature>
<organism evidence="4 5">
    <name type="scientific">Escallonia rubra</name>
    <dbReference type="NCBI Taxonomy" id="112253"/>
    <lineage>
        <taxon>Eukaryota</taxon>
        <taxon>Viridiplantae</taxon>
        <taxon>Streptophyta</taxon>
        <taxon>Embryophyta</taxon>
        <taxon>Tracheophyta</taxon>
        <taxon>Spermatophyta</taxon>
        <taxon>Magnoliopsida</taxon>
        <taxon>eudicotyledons</taxon>
        <taxon>Gunneridae</taxon>
        <taxon>Pentapetalae</taxon>
        <taxon>asterids</taxon>
        <taxon>campanulids</taxon>
        <taxon>Escalloniales</taxon>
        <taxon>Escalloniaceae</taxon>
        <taxon>Escallonia</taxon>
    </lineage>
</organism>
<reference evidence="4" key="1">
    <citation type="submission" date="2022-12" db="EMBL/GenBank/DDBJ databases">
        <title>Draft genome assemblies for two species of Escallonia (Escalloniales).</title>
        <authorList>
            <person name="Chanderbali A."/>
            <person name="Dervinis C."/>
            <person name="Anghel I."/>
            <person name="Soltis D."/>
            <person name="Soltis P."/>
            <person name="Zapata F."/>
        </authorList>
    </citation>
    <scope>NUCLEOTIDE SEQUENCE</scope>
    <source>
        <strain evidence="4">UCBG92.1500</strain>
        <tissue evidence="4">Leaf</tissue>
    </source>
</reference>
<dbReference type="GO" id="GO:0008270">
    <property type="term" value="F:zinc ion binding"/>
    <property type="evidence" value="ECO:0007669"/>
    <property type="project" value="UniProtKB-KW"/>
</dbReference>
<dbReference type="InterPro" id="IPR044820">
    <property type="entry name" value="AGD14-like"/>
</dbReference>
<sequence>MSHRVKEEERIERIIRGLLKLPENRRCINCNSLDPSMGPQYVCTTFWTFVCTNCSGVHREFTHRVKSVSMAKFNAEEVSALQAGGNEVLMHTHSNFHSELDSFTSKHGIHNVILFQMAGTDSKEDLYERRSFEKPTHVAKEDFYERHSFERSSHGGKDDFYERRSFERSSPSARNDERSSRYVIDDRRSPRYKQENVRSASKRNRPARFEIVDDRFRDDGFGSIRRSENHRFSKAESRAGSRSPDPQKIREMISPPVVRPVKDILGENVPALKVGKLSKANDRKDENDSAHAQKTVSSGSPAPVDVKAAEPKTVTSSSLIDFDNGPELPDSGPVPQTQTLAPSSGGDGPSVQPSALEKASTAPNVNSVESLLFELSGPAVVPASSMPEVPNNSNTPSAIPGPVSNGVAAIATAPTTNTRAVPNNAEASVTSPAGNSQALPNTNGNDMLSGNDTQQLLTSQQHQPSAFNAGDSISTAAQQSSSSVASSYNQDLFTLSYSSYPAPVPSWQYHPSPGTAFGMQYHPNAVPVPAFPTPAKSTNPFDLGEDNTQVQAPMFPSMSALQGALPQVSAHTGLQPQPSPYASPIPQQSPSYGMTGSPGAYMGQQLPNSMPLSRPQGVSSFGSGEAAFASLNPLQQPSVRYPAPSVPNSFSSTEGNPFG</sequence>
<feature type="region of interest" description="Disordered" evidence="2">
    <location>
        <begin position="220"/>
        <end position="255"/>
    </location>
</feature>
<accession>A0AA88RD78</accession>
<evidence type="ECO:0000256" key="2">
    <source>
        <dbReference type="SAM" id="MobiDB-lite"/>
    </source>
</evidence>
<dbReference type="AlphaFoldDB" id="A0AA88RD78"/>
<protein>
    <recommendedName>
        <fullName evidence="3">Arf-GAP domain-containing protein</fullName>
    </recommendedName>
</protein>